<dbReference type="Gene3D" id="3.40.462.20">
    <property type="match status" value="1"/>
</dbReference>
<dbReference type="InterPro" id="IPR050416">
    <property type="entry name" value="FAD-linked_Oxidoreductase"/>
</dbReference>
<keyword evidence="3" id="KW-0274">FAD</keyword>
<comment type="similarity">
    <text evidence="1">Belongs to the oxygen-dependent FAD-linked oxidoreductase family.</text>
</comment>
<dbReference type="OrthoDB" id="2151789at2759"/>
<comment type="caution">
    <text evidence="7">The sequence shown here is derived from an EMBL/GenBank/DDBJ whole genome shotgun (WGS) entry which is preliminary data.</text>
</comment>
<reference evidence="7" key="1">
    <citation type="submission" date="2019-04" db="EMBL/GenBank/DDBJ databases">
        <title>Sequencing of skin fungus with MAO and IRED activity.</title>
        <authorList>
            <person name="Marsaioli A.J."/>
            <person name="Bonatto J.M.C."/>
            <person name="Reis Junior O."/>
        </authorList>
    </citation>
    <scope>NUCLEOTIDE SEQUENCE</scope>
    <source>
        <strain evidence="7">30M1</strain>
    </source>
</reference>
<dbReference type="PROSITE" id="PS51387">
    <property type="entry name" value="FAD_PCMH"/>
    <property type="match status" value="1"/>
</dbReference>
<organism evidence="7 8">
    <name type="scientific">Curvularia kusanoi</name>
    <name type="common">Cochliobolus kusanoi</name>
    <dbReference type="NCBI Taxonomy" id="90978"/>
    <lineage>
        <taxon>Eukaryota</taxon>
        <taxon>Fungi</taxon>
        <taxon>Dikarya</taxon>
        <taxon>Ascomycota</taxon>
        <taxon>Pezizomycotina</taxon>
        <taxon>Dothideomycetes</taxon>
        <taxon>Pleosporomycetidae</taxon>
        <taxon>Pleosporales</taxon>
        <taxon>Pleosporineae</taxon>
        <taxon>Pleosporaceae</taxon>
        <taxon>Curvularia</taxon>
    </lineage>
</organism>
<evidence type="ECO:0000259" key="6">
    <source>
        <dbReference type="PROSITE" id="PS51387"/>
    </source>
</evidence>
<gene>
    <name evidence="7" type="ORF">E8E13_000735</name>
</gene>
<accession>A0A9P4W647</accession>
<keyword evidence="2" id="KW-0285">Flavoprotein</keyword>
<dbReference type="GO" id="GO:0071949">
    <property type="term" value="F:FAD binding"/>
    <property type="evidence" value="ECO:0007669"/>
    <property type="project" value="InterPro"/>
</dbReference>
<evidence type="ECO:0000313" key="7">
    <source>
        <dbReference type="EMBL" id="KAF2998444.1"/>
    </source>
</evidence>
<keyword evidence="4" id="KW-0560">Oxidoreductase</keyword>
<dbReference type="Proteomes" id="UP000801428">
    <property type="component" value="Unassembled WGS sequence"/>
</dbReference>
<evidence type="ECO:0000256" key="1">
    <source>
        <dbReference type="ARBA" id="ARBA00005466"/>
    </source>
</evidence>
<dbReference type="InterPro" id="IPR036318">
    <property type="entry name" value="FAD-bd_PCMH-like_sf"/>
</dbReference>
<keyword evidence="5" id="KW-0732">Signal</keyword>
<dbReference type="SUPFAM" id="SSF56176">
    <property type="entry name" value="FAD-binding/transporter-associated domain-like"/>
    <property type="match status" value="1"/>
</dbReference>
<proteinExistence type="inferred from homology"/>
<dbReference type="InterPro" id="IPR016166">
    <property type="entry name" value="FAD-bd_PCMH"/>
</dbReference>
<feature type="signal peptide" evidence="5">
    <location>
        <begin position="1"/>
        <end position="18"/>
    </location>
</feature>
<dbReference type="EMBL" id="SWKU01000019">
    <property type="protein sequence ID" value="KAF2998444.1"/>
    <property type="molecule type" value="Genomic_DNA"/>
</dbReference>
<feature type="chain" id="PRO_5040430128" description="FAD-binding PCMH-type domain-containing protein" evidence="5">
    <location>
        <begin position="19"/>
        <end position="504"/>
    </location>
</feature>
<dbReference type="InterPro" id="IPR016169">
    <property type="entry name" value="FAD-bd_PCMH_sub2"/>
</dbReference>
<dbReference type="Gene3D" id="3.30.465.10">
    <property type="match status" value="2"/>
</dbReference>
<dbReference type="PANTHER" id="PTHR42973">
    <property type="entry name" value="BINDING OXIDOREDUCTASE, PUTATIVE (AFU_ORTHOLOGUE AFUA_1G17690)-RELATED"/>
    <property type="match status" value="1"/>
</dbReference>
<protein>
    <recommendedName>
        <fullName evidence="6">FAD-binding PCMH-type domain-containing protein</fullName>
    </recommendedName>
</protein>
<evidence type="ECO:0000313" key="8">
    <source>
        <dbReference type="Proteomes" id="UP000801428"/>
    </source>
</evidence>
<feature type="domain" description="FAD-binding PCMH-type" evidence="6">
    <location>
        <begin position="94"/>
        <end position="294"/>
    </location>
</feature>
<evidence type="ECO:0000256" key="3">
    <source>
        <dbReference type="ARBA" id="ARBA00022827"/>
    </source>
</evidence>
<dbReference type="GO" id="GO:0016491">
    <property type="term" value="F:oxidoreductase activity"/>
    <property type="evidence" value="ECO:0007669"/>
    <property type="project" value="UniProtKB-KW"/>
</dbReference>
<name>A0A9P4W647_CURKU</name>
<dbReference type="InterPro" id="IPR006094">
    <property type="entry name" value="Oxid_FAD_bind_N"/>
</dbReference>
<dbReference type="Pfam" id="PF01565">
    <property type="entry name" value="FAD_binding_4"/>
    <property type="match status" value="1"/>
</dbReference>
<evidence type="ECO:0000256" key="2">
    <source>
        <dbReference type="ARBA" id="ARBA00022630"/>
    </source>
</evidence>
<dbReference type="PANTHER" id="PTHR42973:SF34">
    <property type="entry name" value="FAD BINDING DOMAIN PROTEIN (AFU_ORTHOLOGUE AFUA_3G02770)"/>
    <property type="match status" value="1"/>
</dbReference>
<evidence type="ECO:0000256" key="4">
    <source>
        <dbReference type="ARBA" id="ARBA00023002"/>
    </source>
</evidence>
<dbReference type="AlphaFoldDB" id="A0A9P4W647"/>
<sequence length="504" mass="54606">MKSLVLVAAATCAVVCTAQDSFESPEFNVTQAVLQQGVDISALPTLAGLKERSPWSACAAACNSLKLIPSFEVYAKNTTNYTTFTNEYWATQQGDVNPECIIKPSTPKQVSIAVLISRLTRCPFAVKGGGHAAFAGSSSIEGGITIALEKLNKIEVATDKKSVLVGPGRRWLEFYNELEKHGLAVVGGRVTDVGVPGLTLGGGVTYPDLYWSLRGGGNNFGIVTAFQLHTFPMNKMWGGGKLVANSDFEKALDATYKFGATGAASDEKGSQIISFGYAEGFGPLASAFLTYAEPVTSLPAMFEDWANVSLIQDTTGAHTLSELVSLLSDGVPDRERQTYWDVTFKLDRSLFSFLVNTFYELLPNIIDAKNLLPTISIQLITIPQLQQMQKNGGNAFGISPADGPLFIMNMGTVWTNPADDERILKFNNDIIMRVQAEAAKKGLNNDYIYMNYASGYQAVVSSYGTANQKRLQSTSSWFDPTGVFRKLQPGYFKLDGSAPFGEYS</sequence>
<keyword evidence="8" id="KW-1185">Reference proteome</keyword>
<evidence type="ECO:0000256" key="5">
    <source>
        <dbReference type="SAM" id="SignalP"/>
    </source>
</evidence>